<dbReference type="InterPro" id="IPR001091">
    <property type="entry name" value="RM_Methyltransferase"/>
</dbReference>
<dbReference type="InterPro" id="IPR002941">
    <property type="entry name" value="DNA_methylase_N4/N6"/>
</dbReference>
<gene>
    <name evidence="5" type="ORF">ACFOW9_03060</name>
</gene>
<dbReference type="EMBL" id="JBHSCQ010000004">
    <property type="protein sequence ID" value="MFC4264575.1"/>
    <property type="molecule type" value="Genomic_DNA"/>
</dbReference>
<dbReference type="RefSeq" id="WP_230067749.1">
    <property type="nucleotide sequence ID" value="NZ_BAABLL010000001.1"/>
</dbReference>
<sequence length="325" mass="36523">MSNENMDEYTTDIAIGDNWTLMLGDSCERLGEIPDNSIDLSVCSPPFDSLFTYSPSMRDLGNNSSRGQFIEHYRFIVEHQLRVTKPGRNACIHVQQLTTTKTTHGFMGLSDFRGDVIRLFQDVGWQFHGEVTVWKDPQAQSIRTRAHALAFQTKNRDSATTRPALADYLLIFKKPGDNAVPIKNDARTGEVTNDDWIDWASPIWFDHEDGGWLTDDGNISPVWLGIKETETLNTKVAKESADERHIAPLQLGFIDRCVRLWSNPGETVLTPFGGIGSELYQSVKRGRKAIGCELKPAYWRTAVKNLTDLESAMDVPPLFDLAETA</sequence>
<evidence type="ECO:0000313" key="6">
    <source>
        <dbReference type="Proteomes" id="UP001595773"/>
    </source>
</evidence>
<evidence type="ECO:0000313" key="5">
    <source>
        <dbReference type="EMBL" id="MFC4264575.1"/>
    </source>
</evidence>
<evidence type="ECO:0000259" key="4">
    <source>
        <dbReference type="Pfam" id="PF01555"/>
    </source>
</evidence>
<dbReference type="EC" id="2.1.1.-" evidence="3"/>
<evidence type="ECO:0000256" key="2">
    <source>
        <dbReference type="ARBA" id="ARBA00022679"/>
    </source>
</evidence>
<keyword evidence="2" id="KW-0808">Transferase</keyword>
<dbReference type="PRINTS" id="PR00508">
    <property type="entry name" value="S21N4MTFRASE"/>
</dbReference>
<keyword evidence="1" id="KW-0489">Methyltransferase</keyword>
<organism evidence="5 6">
    <name type="scientific">Arthrobacter cryoconiti</name>
    <dbReference type="NCBI Taxonomy" id="748907"/>
    <lineage>
        <taxon>Bacteria</taxon>
        <taxon>Bacillati</taxon>
        <taxon>Actinomycetota</taxon>
        <taxon>Actinomycetes</taxon>
        <taxon>Micrococcales</taxon>
        <taxon>Micrococcaceae</taxon>
        <taxon>Arthrobacter</taxon>
    </lineage>
</organism>
<dbReference type="SUPFAM" id="SSF53335">
    <property type="entry name" value="S-adenosyl-L-methionine-dependent methyltransferases"/>
    <property type="match status" value="1"/>
</dbReference>
<dbReference type="Gene3D" id="3.40.50.150">
    <property type="entry name" value="Vaccinia Virus protein VP39"/>
    <property type="match status" value="1"/>
</dbReference>
<evidence type="ECO:0000256" key="3">
    <source>
        <dbReference type="RuleBase" id="RU362026"/>
    </source>
</evidence>
<accession>A0ABV8QWE6</accession>
<dbReference type="Pfam" id="PF01555">
    <property type="entry name" value="N6_N4_Mtase"/>
    <property type="match status" value="1"/>
</dbReference>
<comment type="similarity">
    <text evidence="3">Belongs to the N(4)/N(6)-methyltransferase family.</text>
</comment>
<evidence type="ECO:0000256" key="1">
    <source>
        <dbReference type="ARBA" id="ARBA00022603"/>
    </source>
</evidence>
<dbReference type="Proteomes" id="UP001595773">
    <property type="component" value="Unassembled WGS sequence"/>
</dbReference>
<name>A0ABV8QWE6_9MICC</name>
<protein>
    <recommendedName>
        <fullName evidence="3">Methyltransferase</fullName>
        <ecNumber evidence="3">2.1.1.-</ecNumber>
    </recommendedName>
</protein>
<dbReference type="InterPro" id="IPR029063">
    <property type="entry name" value="SAM-dependent_MTases_sf"/>
</dbReference>
<feature type="domain" description="DNA methylase N-4/N-6" evidence="4">
    <location>
        <begin position="38"/>
        <end position="303"/>
    </location>
</feature>
<comment type="caution">
    <text evidence="5">The sequence shown here is derived from an EMBL/GenBank/DDBJ whole genome shotgun (WGS) entry which is preliminary data.</text>
</comment>
<proteinExistence type="inferred from homology"/>
<keyword evidence="6" id="KW-1185">Reference proteome</keyword>
<reference evidence="6" key="1">
    <citation type="journal article" date="2019" name="Int. J. Syst. Evol. Microbiol.">
        <title>The Global Catalogue of Microorganisms (GCM) 10K type strain sequencing project: providing services to taxonomists for standard genome sequencing and annotation.</title>
        <authorList>
            <consortium name="The Broad Institute Genomics Platform"/>
            <consortium name="The Broad Institute Genome Sequencing Center for Infectious Disease"/>
            <person name="Wu L."/>
            <person name="Ma J."/>
        </authorList>
    </citation>
    <scope>NUCLEOTIDE SEQUENCE [LARGE SCALE GENOMIC DNA]</scope>
    <source>
        <strain evidence="6">CGMCC 1.10698</strain>
    </source>
</reference>